<dbReference type="Proteomes" id="UP000198336">
    <property type="component" value="Unassembled WGS sequence"/>
</dbReference>
<dbReference type="InterPro" id="IPR043519">
    <property type="entry name" value="NT_sf"/>
</dbReference>
<dbReference type="RefSeq" id="WP_089053198.1">
    <property type="nucleotide sequence ID" value="NZ_MUHA01000006.1"/>
</dbReference>
<evidence type="ECO:0000313" key="1">
    <source>
        <dbReference type="EMBL" id="OXB01804.1"/>
    </source>
</evidence>
<organism evidence="1 2">
    <name type="scientific">Flavobacterium oncorhynchi</name>
    <dbReference type="NCBI Taxonomy" id="728056"/>
    <lineage>
        <taxon>Bacteria</taxon>
        <taxon>Pseudomonadati</taxon>
        <taxon>Bacteroidota</taxon>
        <taxon>Flavobacteriia</taxon>
        <taxon>Flavobacteriales</taxon>
        <taxon>Flavobacteriaceae</taxon>
        <taxon>Flavobacterium</taxon>
    </lineage>
</organism>
<gene>
    <name evidence="1" type="ORF">B0A75_05015</name>
</gene>
<accession>A0A226I4U9</accession>
<dbReference type="Gene3D" id="3.30.460.10">
    <property type="entry name" value="Beta Polymerase, domain 2"/>
    <property type="match status" value="1"/>
</dbReference>
<sequence length="315" mass="36808">MGFDKSDYLFNVLETHKMKHIDSLFDKFKERRKEIKEKLEEKFGDDIYTTFNSGSYAKHTAVNAKFDLDIVAPCKRNSFSTITGMFDDFFDFLQTEYKEIAYVRKQKVSIGIEFFADEDNEVVQIDVVPGRELKQGDYPNDNYLNININVDGSNYTQTNIHAQIENIKGKSDARQIIRLLKIWKYQNYKDYKSFFIELIVIKAFENKIVSGSLWSKFKTVLEYIIDEIEEDNFSLKDPGNSSNDIAKTMDSYKKTLLKNDLKFLLDQVELNDENLKNHFKENEKFKFVEQSSESKGSYRVNDSSRAIIPPSNQFG</sequence>
<keyword evidence="2" id="KW-1185">Reference proteome</keyword>
<evidence type="ECO:0000313" key="2">
    <source>
        <dbReference type="Proteomes" id="UP000198336"/>
    </source>
</evidence>
<reference evidence="1 2" key="1">
    <citation type="submission" date="2016-11" db="EMBL/GenBank/DDBJ databases">
        <title>Whole genomes of Flavobacteriaceae.</title>
        <authorList>
            <person name="Stine C."/>
            <person name="Li C."/>
            <person name="Tadesse D."/>
        </authorList>
    </citation>
    <scope>NUCLEOTIDE SEQUENCE [LARGE SCALE GENOMIC DNA]</scope>
    <source>
        <strain evidence="1 2">CCUG 59446</strain>
    </source>
</reference>
<dbReference type="EMBL" id="MUHA01000006">
    <property type="protein sequence ID" value="OXB01804.1"/>
    <property type="molecule type" value="Genomic_DNA"/>
</dbReference>
<protein>
    <recommendedName>
        <fullName evidence="3">Nucleotidyltransferase</fullName>
    </recommendedName>
</protein>
<comment type="caution">
    <text evidence="1">The sequence shown here is derived from an EMBL/GenBank/DDBJ whole genome shotgun (WGS) entry which is preliminary data.</text>
</comment>
<evidence type="ECO:0008006" key="3">
    <source>
        <dbReference type="Google" id="ProtNLM"/>
    </source>
</evidence>
<dbReference type="AlphaFoldDB" id="A0A226I4U9"/>
<dbReference type="SUPFAM" id="SSF81301">
    <property type="entry name" value="Nucleotidyltransferase"/>
    <property type="match status" value="1"/>
</dbReference>
<name>A0A226I4U9_9FLAO</name>
<proteinExistence type="predicted"/>